<dbReference type="InterPro" id="IPR004808">
    <property type="entry name" value="AP_endonuc_1"/>
</dbReference>
<dbReference type="GO" id="GO:0008311">
    <property type="term" value="F:double-stranded DNA 3'-5' DNA exonuclease activity"/>
    <property type="evidence" value="ECO:0007669"/>
    <property type="project" value="TreeGrafter"/>
</dbReference>
<dbReference type="SUPFAM" id="SSF56219">
    <property type="entry name" value="DNase I-like"/>
    <property type="match status" value="1"/>
</dbReference>
<keyword evidence="3" id="KW-0378">Hydrolase</keyword>
<feature type="binding site" evidence="6">
    <location>
        <position position="246"/>
    </location>
    <ligand>
        <name>Mg(2+)</name>
        <dbReference type="ChEBI" id="CHEBI:18420"/>
        <label>1</label>
    </ligand>
</feature>
<feature type="site" description="Important for catalytic activity" evidence="7">
    <location>
        <position position="220"/>
    </location>
</feature>
<feature type="site" description="Transition state stabilizer" evidence="7">
    <location>
        <position position="150"/>
    </location>
</feature>
<evidence type="ECO:0000259" key="8">
    <source>
        <dbReference type="Pfam" id="PF03372"/>
    </source>
</evidence>
<keyword evidence="4 6" id="KW-0460">Magnesium</keyword>
<dbReference type="Proteomes" id="UP000317557">
    <property type="component" value="Unassembled WGS sequence"/>
</dbReference>
<comment type="similarity">
    <text evidence="1">Belongs to the DNA repair enzymes AP/ExoA family.</text>
</comment>
<evidence type="ECO:0000256" key="7">
    <source>
        <dbReference type="PIRSR" id="PIRSR604808-3"/>
    </source>
</evidence>
<dbReference type="GO" id="GO:0046872">
    <property type="term" value="F:metal ion binding"/>
    <property type="evidence" value="ECO:0007669"/>
    <property type="project" value="UniProtKB-KW"/>
</dbReference>
<dbReference type="PANTHER" id="PTHR22748">
    <property type="entry name" value="AP ENDONUCLEASE"/>
    <property type="match status" value="1"/>
</dbReference>
<dbReference type="Gene3D" id="3.60.10.10">
    <property type="entry name" value="Endonuclease/exonuclease/phosphatase"/>
    <property type="match status" value="1"/>
</dbReference>
<feature type="active site" description="Proton acceptor" evidence="5">
    <location>
        <position position="246"/>
    </location>
</feature>
<dbReference type="NCBIfam" id="TIGR00195">
    <property type="entry name" value="exoDNase_III"/>
    <property type="match status" value="1"/>
</dbReference>
<accession>A0A521CRH0</accession>
<reference evidence="9 10" key="1">
    <citation type="submission" date="2017-05" db="EMBL/GenBank/DDBJ databases">
        <authorList>
            <person name="Varghese N."/>
            <person name="Submissions S."/>
        </authorList>
    </citation>
    <scope>NUCLEOTIDE SEQUENCE [LARGE SCALE GENOMIC DNA]</scope>
    <source>
        <strain evidence="9 10">DSM 21985</strain>
    </source>
</reference>
<dbReference type="GO" id="GO:0008081">
    <property type="term" value="F:phosphoric diester hydrolase activity"/>
    <property type="evidence" value="ECO:0007669"/>
    <property type="project" value="TreeGrafter"/>
</dbReference>
<dbReference type="PANTHER" id="PTHR22748:SF6">
    <property type="entry name" value="DNA-(APURINIC OR APYRIMIDINIC SITE) ENDONUCLEASE"/>
    <property type="match status" value="1"/>
</dbReference>
<keyword evidence="10" id="KW-1185">Reference proteome</keyword>
<feature type="binding site" evidence="6">
    <location>
        <position position="245"/>
    </location>
    <ligand>
        <name>Mg(2+)</name>
        <dbReference type="ChEBI" id="CHEBI:18420"/>
        <label>1</label>
    </ligand>
</feature>
<protein>
    <submittedName>
        <fullName evidence="9">Exodeoxyribonuclease-3</fullName>
    </submittedName>
</protein>
<dbReference type="FunFam" id="3.60.10.10:FF:000026">
    <property type="entry name" value="Exodeoxyribonuclease III"/>
    <property type="match status" value="1"/>
</dbReference>
<name>A0A521CRH0_9BACT</name>
<dbReference type="NCBIfam" id="TIGR00633">
    <property type="entry name" value="xth"/>
    <property type="match status" value="1"/>
</dbReference>
<feature type="domain" description="Endonuclease/exonuclease/phosphatase" evidence="8">
    <location>
        <begin position="6"/>
        <end position="246"/>
    </location>
</feature>
<evidence type="ECO:0000256" key="5">
    <source>
        <dbReference type="PIRSR" id="PIRSR604808-1"/>
    </source>
</evidence>
<dbReference type="AlphaFoldDB" id="A0A521CRH0"/>
<evidence type="ECO:0000313" key="10">
    <source>
        <dbReference type="Proteomes" id="UP000317557"/>
    </source>
</evidence>
<evidence type="ECO:0000256" key="1">
    <source>
        <dbReference type="ARBA" id="ARBA00007092"/>
    </source>
</evidence>
<comment type="cofactor">
    <cofactor evidence="6">
        <name>Mg(2+)</name>
        <dbReference type="ChEBI" id="CHEBI:18420"/>
    </cofactor>
    <cofactor evidence="6">
        <name>Mn(2+)</name>
        <dbReference type="ChEBI" id="CHEBI:29035"/>
    </cofactor>
    <text evidence="6">Probably binds two magnesium or manganese ions per subunit.</text>
</comment>
<sequence>MIKISSFNVNGIRAAHRKGFVDWVEESDPDIICIQELRALENQVPKQIRELDYHENYHVADKKGYSGVAIYSKEEPLKVEHGIGVDWIDREGRIIMAEFEKFRVFSIYAPSGTTGDVRQDMKMKFLADFIRFGERYANDDKPSVFCGDYNICHTEIDIHNPSKQHKTSGFLPEERQWVTEFLEVGYQDVFRELHPGEEDLYSWWSYRAASKERNKGWRIDYHLATPKMAEKAEEAEIEMKWDLSDHAPVSISYKL</sequence>
<dbReference type="GO" id="GO:0006284">
    <property type="term" value="P:base-excision repair"/>
    <property type="evidence" value="ECO:0007669"/>
    <property type="project" value="TreeGrafter"/>
</dbReference>
<dbReference type="GO" id="GO:0003906">
    <property type="term" value="F:DNA-(apurinic or apyrimidinic site) endonuclease activity"/>
    <property type="evidence" value="ECO:0007669"/>
    <property type="project" value="TreeGrafter"/>
</dbReference>
<feature type="binding site" evidence="6">
    <location>
        <position position="148"/>
    </location>
    <ligand>
        <name>Mg(2+)</name>
        <dbReference type="ChEBI" id="CHEBI:18420"/>
        <label>1</label>
    </ligand>
</feature>
<evidence type="ECO:0000313" key="9">
    <source>
        <dbReference type="EMBL" id="SMO61975.1"/>
    </source>
</evidence>
<feature type="site" description="Interaction with DNA substrate" evidence="7">
    <location>
        <position position="246"/>
    </location>
</feature>
<feature type="binding site" evidence="6">
    <location>
        <position position="150"/>
    </location>
    <ligand>
        <name>Mg(2+)</name>
        <dbReference type="ChEBI" id="CHEBI:18420"/>
        <label>1</label>
    </ligand>
</feature>
<dbReference type="InterPro" id="IPR005135">
    <property type="entry name" value="Endo/exonuclease/phosphatase"/>
</dbReference>
<feature type="active site" evidence="5">
    <location>
        <position position="108"/>
    </location>
</feature>
<dbReference type="PROSITE" id="PS51435">
    <property type="entry name" value="AP_NUCLEASE_F1_4"/>
    <property type="match status" value="1"/>
</dbReference>
<organism evidence="9 10">
    <name type="scientific">Gracilimonas mengyeensis</name>
    <dbReference type="NCBI Taxonomy" id="1302730"/>
    <lineage>
        <taxon>Bacteria</taxon>
        <taxon>Pseudomonadati</taxon>
        <taxon>Balneolota</taxon>
        <taxon>Balneolia</taxon>
        <taxon>Balneolales</taxon>
        <taxon>Balneolaceae</taxon>
        <taxon>Gracilimonas</taxon>
    </lineage>
</organism>
<dbReference type="Pfam" id="PF03372">
    <property type="entry name" value="Exo_endo_phos"/>
    <property type="match status" value="1"/>
</dbReference>
<keyword evidence="2 6" id="KW-0479">Metal-binding</keyword>
<gene>
    <name evidence="9" type="ORF">SAMN06265219_10694</name>
</gene>
<feature type="binding site" evidence="6">
    <location>
        <position position="8"/>
    </location>
    <ligand>
        <name>Mg(2+)</name>
        <dbReference type="ChEBI" id="CHEBI:18420"/>
        <label>1</label>
    </ligand>
</feature>
<feature type="binding site" evidence="6">
    <location>
        <position position="36"/>
    </location>
    <ligand>
        <name>Mg(2+)</name>
        <dbReference type="ChEBI" id="CHEBI:18420"/>
        <label>1</label>
    </ligand>
</feature>
<keyword evidence="6" id="KW-0464">Manganese</keyword>
<evidence type="ECO:0000256" key="6">
    <source>
        <dbReference type="PIRSR" id="PIRSR604808-2"/>
    </source>
</evidence>
<evidence type="ECO:0000256" key="3">
    <source>
        <dbReference type="ARBA" id="ARBA00022801"/>
    </source>
</evidence>
<feature type="active site" description="Proton donor/acceptor" evidence="5">
    <location>
        <position position="148"/>
    </location>
</feature>
<dbReference type="InterPro" id="IPR036691">
    <property type="entry name" value="Endo/exonu/phosph_ase_sf"/>
</dbReference>
<proteinExistence type="inferred from homology"/>
<dbReference type="EMBL" id="FXTP01000006">
    <property type="protein sequence ID" value="SMO61975.1"/>
    <property type="molecule type" value="Genomic_DNA"/>
</dbReference>
<evidence type="ECO:0000256" key="4">
    <source>
        <dbReference type="ARBA" id="ARBA00022842"/>
    </source>
</evidence>
<evidence type="ECO:0000256" key="2">
    <source>
        <dbReference type="ARBA" id="ARBA00022723"/>
    </source>
</evidence>